<dbReference type="InterPro" id="IPR016169">
    <property type="entry name" value="FAD-bd_PCMH_sub2"/>
</dbReference>
<feature type="domain" description="CBS" evidence="12">
    <location>
        <begin position="220"/>
        <end position="281"/>
    </location>
</feature>
<gene>
    <name evidence="14" type="ORF">ACFSNB_11530</name>
</gene>
<evidence type="ECO:0000259" key="12">
    <source>
        <dbReference type="PROSITE" id="PS51371"/>
    </source>
</evidence>
<dbReference type="Pfam" id="PF01595">
    <property type="entry name" value="CNNM"/>
    <property type="match status" value="1"/>
</dbReference>
<dbReference type="Pfam" id="PF03471">
    <property type="entry name" value="CorC_HlyC"/>
    <property type="match status" value="1"/>
</dbReference>
<dbReference type="EMBL" id="JBHUIY010000021">
    <property type="protein sequence ID" value="MFD2234437.1"/>
    <property type="molecule type" value="Genomic_DNA"/>
</dbReference>
<evidence type="ECO:0000313" key="15">
    <source>
        <dbReference type="Proteomes" id="UP001597296"/>
    </source>
</evidence>
<keyword evidence="15" id="KW-1185">Reference proteome</keyword>
<dbReference type="SUPFAM" id="SSF54631">
    <property type="entry name" value="CBS-domain pair"/>
    <property type="match status" value="1"/>
</dbReference>
<dbReference type="Gene3D" id="3.10.580.10">
    <property type="entry name" value="CBS-domain"/>
    <property type="match status" value="1"/>
</dbReference>
<feature type="transmembrane region" description="Helical" evidence="11">
    <location>
        <begin position="59"/>
        <end position="83"/>
    </location>
</feature>
<reference evidence="15" key="1">
    <citation type="journal article" date="2019" name="Int. J. Syst. Evol. Microbiol.">
        <title>The Global Catalogue of Microorganisms (GCM) 10K type strain sequencing project: providing services to taxonomists for standard genome sequencing and annotation.</title>
        <authorList>
            <consortium name="The Broad Institute Genomics Platform"/>
            <consortium name="The Broad Institute Genome Sequencing Center for Infectious Disease"/>
            <person name="Wu L."/>
            <person name="Ma J."/>
        </authorList>
    </citation>
    <scope>NUCLEOTIDE SEQUENCE [LARGE SCALE GENOMIC DNA]</scope>
    <source>
        <strain evidence="15">KCTC 15012</strain>
    </source>
</reference>
<protein>
    <submittedName>
        <fullName evidence="14">Hemolysin family protein</fullName>
    </submittedName>
</protein>
<dbReference type="CDD" id="cd04590">
    <property type="entry name" value="CBS_pair_CorC_HlyC_assoc"/>
    <property type="match status" value="1"/>
</dbReference>
<keyword evidence="7 9" id="KW-0129">CBS domain</keyword>
<evidence type="ECO:0000256" key="8">
    <source>
        <dbReference type="ARBA" id="ARBA00023136"/>
    </source>
</evidence>
<evidence type="ECO:0000256" key="5">
    <source>
        <dbReference type="ARBA" id="ARBA00022737"/>
    </source>
</evidence>
<feature type="domain" description="CBS" evidence="12">
    <location>
        <begin position="284"/>
        <end position="344"/>
    </location>
</feature>
<proteinExistence type="inferred from homology"/>
<keyword evidence="5" id="KW-0677">Repeat</keyword>
<dbReference type="InterPro" id="IPR046342">
    <property type="entry name" value="CBS_dom_sf"/>
</dbReference>
<evidence type="ECO:0000313" key="14">
    <source>
        <dbReference type="EMBL" id="MFD2234437.1"/>
    </source>
</evidence>
<dbReference type="InterPro" id="IPR002550">
    <property type="entry name" value="CNNM"/>
</dbReference>
<evidence type="ECO:0000256" key="1">
    <source>
        <dbReference type="ARBA" id="ARBA00004651"/>
    </source>
</evidence>
<feature type="transmembrane region" description="Helical" evidence="11">
    <location>
        <begin position="103"/>
        <end position="124"/>
    </location>
</feature>
<dbReference type="InterPro" id="IPR044751">
    <property type="entry name" value="Ion_transp-like_CBS"/>
</dbReference>
<keyword evidence="6 10" id="KW-1133">Transmembrane helix</keyword>
<evidence type="ECO:0000256" key="3">
    <source>
        <dbReference type="ARBA" id="ARBA00022475"/>
    </source>
</evidence>
<comment type="subcellular location">
    <subcellularLocation>
        <location evidence="1">Cell membrane</location>
        <topology evidence="1">Multi-pass membrane protein</topology>
    </subcellularLocation>
</comment>
<comment type="caution">
    <text evidence="14">The sequence shown here is derived from an EMBL/GenBank/DDBJ whole genome shotgun (WGS) entry which is preliminary data.</text>
</comment>
<dbReference type="PROSITE" id="PS51846">
    <property type="entry name" value="CNNM"/>
    <property type="match status" value="1"/>
</dbReference>
<feature type="domain" description="CNNM transmembrane" evidence="13">
    <location>
        <begin position="1"/>
        <end position="201"/>
    </location>
</feature>
<evidence type="ECO:0000256" key="11">
    <source>
        <dbReference type="SAM" id="Phobius"/>
    </source>
</evidence>
<keyword evidence="3" id="KW-1003">Cell membrane</keyword>
<dbReference type="InterPro" id="IPR051676">
    <property type="entry name" value="UPF0053_domain"/>
</dbReference>
<evidence type="ECO:0000256" key="7">
    <source>
        <dbReference type="ARBA" id="ARBA00023122"/>
    </source>
</evidence>
<dbReference type="PANTHER" id="PTHR43099">
    <property type="entry name" value="UPF0053 PROTEIN YRKA"/>
    <property type="match status" value="1"/>
</dbReference>
<dbReference type="Proteomes" id="UP001597296">
    <property type="component" value="Unassembled WGS sequence"/>
</dbReference>
<dbReference type="Gene3D" id="3.30.465.10">
    <property type="match status" value="1"/>
</dbReference>
<dbReference type="PROSITE" id="PS51371">
    <property type="entry name" value="CBS"/>
    <property type="match status" value="2"/>
</dbReference>
<dbReference type="SMART" id="SM00116">
    <property type="entry name" value="CBS"/>
    <property type="match status" value="2"/>
</dbReference>
<evidence type="ECO:0000256" key="9">
    <source>
        <dbReference type="PROSITE-ProRule" id="PRU00703"/>
    </source>
</evidence>
<feature type="transmembrane region" description="Helical" evidence="11">
    <location>
        <begin position="6"/>
        <end position="28"/>
    </location>
</feature>
<dbReference type="InterPro" id="IPR000644">
    <property type="entry name" value="CBS_dom"/>
</dbReference>
<sequence>MSLGFEILLILLLIIINGWFAMSELAIVSARRARLAAQAAEGGKGAAAALRLADNPARFLSSVQIGITLVGVLAGAYSGATLAEKLAHWIGATLPVSAEAAEALALALVVGSISYATLIVGELVPKQIALANPERIAAWVARPMALLARLASPLVWLLELSSRLVLGLLRIRPGSESGVTEEEVKAMIAEGTESGVFAPQEREMLSGVMRLADRKVRAVMTPRADIVWLDLDADPAALLATLRASPHSRFPVGRGGIDSLSGVVQAKDLLDRLLDGRTPDLAAAVRPLPVVGESTPALRVLDLLKGSPIHMALVVDEYGAVEGIVTAADLLSSILGSLSEHGEEYEGSLDQDADGSWRIDGDVAIDLAADRLGCPALRERTGDYVTVAGFVLARCRHIPAAGETIECDGWRFEVTAMDGHRIDTLRVIPPEG</sequence>
<keyword evidence="4 10" id="KW-0812">Transmembrane</keyword>
<dbReference type="InterPro" id="IPR036318">
    <property type="entry name" value="FAD-bd_PCMH-like_sf"/>
</dbReference>
<organism evidence="14 15">
    <name type="scientific">Phaeospirillum tilakii</name>
    <dbReference type="NCBI Taxonomy" id="741673"/>
    <lineage>
        <taxon>Bacteria</taxon>
        <taxon>Pseudomonadati</taxon>
        <taxon>Pseudomonadota</taxon>
        <taxon>Alphaproteobacteria</taxon>
        <taxon>Rhodospirillales</taxon>
        <taxon>Rhodospirillaceae</taxon>
        <taxon>Phaeospirillum</taxon>
    </lineage>
</organism>
<dbReference type="SMART" id="SM01091">
    <property type="entry name" value="CorC_HlyC"/>
    <property type="match status" value="1"/>
</dbReference>
<evidence type="ECO:0000256" key="10">
    <source>
        <dbReference type="PROSITE-ProRule" id="PRU01193"/>
    </source>
</evidence>
<feature type="transmembrane region" description="Helical" evidence="11">
    <location>
        <begin position="136"/>
        <end position="158"/>
    </location>
</feature>
<accession>A0ABW5CEM0</accession>
<dbReference type="PANTHER" id="PTHR43099:SF5">
    <property type="entry name" value="HLYC_CORC FAMILY TRANSPORTER"/>
    <property type="match status" value="1"/>
</dbReference>
<dbReference type="SUPFAM" id="SSF56176">
    <property type="entry name" value="FAD-binding/transporter-associated domain-like"/>
    <property type="match status" value="1"/>
</dbReference>
<evidence type="ECO:0000256" key="6">
    <source>
        <dbReference type="ARBA" id="ARBA00022989"/>
    </source>
</evidence>
<evidence type="ECO:0000256" key="4">
    <source>
        <dbReference type="ARBA" id="ARBA00022692"/>
    </source>
</evidence>
<name>A0ABW5CEM0_9PROT</name>
<dbReference type="RefSeq" id="WP_377316649.1">
    <property type="nucleotide sequence ID" value="NZ_JBHUIY010000021.1"/>
</dbReference>
<dbReference type="Pfam" id="PF00571">
    <property type="entry name" value="CBS"/>
    <property type="match status" value="1"/>
</dbReference>
<keyword evidence="8 10" id="KW-0472">Membrane</keyword>
<comment type="similarity">
    <text evidence="2">Belongs to the UPF0053 family. Hemolysin C subfamily.</text>
</comment>
<evidence type="ECO:0000259" key="13">
    <source>
        <dbReference type="PROSITE" id="PS51846"/>
    </source>
</evidence>
<dbReference type="InterPro" id="IPR005170">
    <property type="entry name" value="Transptr-assoc_dom"/>
</dbReference>
<evidence type="ECO:0000256" key="2">
    <source>
        <dbReference type="ARBA" id="ARBA00006446"/>
    </source>
</evidence>